<gene>
    <name evidence="1" type="ORF">SO694_0033500</name>
</gene>
<dbReference type="Proteomes" id="UP001363151">
    <property type="component" value="Unassembled WGS sequence"/>
</dbReference>
<reference evidence="1 2" key="1">
    <citation type="submission" date="2024-03" db="EMBL/GenBank/DDBJ databases">
        <title>Aureococcus anophagefferens CCMP1851 and Kratosvirus quantuckense: Draft genome of a second virus-susceptible host strain in the model system.</title>
        <authorList>
            <person name="Chase E."/>
            <person name="Truchon A.R."/>
            <person name="Schepens W."/>
            <person name="Wilhelm S.W."/>
        </authorList>
    </citation>
    <scope>NUCLEOTIDE SEQUENCE [LARGE SCALE GENOMIC DNA]</scope>
    <source>
        <strain evidence="1 2">CCMP1851</strain>
    </source>
</reference>
<proteinExistence type="predicted"/>
<organism evidence="1 2">
    <name type="scientific">Aureococcus anophagefferens</name>
    <name type="common">Harmful bloom alga</name>
    <dbReference type="NCBI Taxonomy" id="44056"/>
    <lineage>
        <taxon>Eukaryota</taxon>
        <taxon>Sar</taxon>
        <taxon>Stramenopiles</taxon>
        <taxon>Ochrophyta</taxon>
        <taxon>Pelagophyceae</taxon>
        <taxon>Pelagomonadales</taxon>
        <taxon>Pelagomonadaceae</taxon>
        <taxon>Aureococcus</taxon>
    </lineage>
</organism>
<dbReference type="EMBL" id="JBBJCI010000244">
    <property type="protein sequence ID" value="KAK7237686.1"/>
    <property type="molecule type" value="Genomic_DNA"/>
</dbReference>
<evidence type="ECO:0000313" key="2">
    <source>
        <dbReference type="Proteomes" id="UP001363151"/>
    </source>
</evidence>
<sequence>MVRFISYSLPGVGLSPHHGFTTRTMGQEEGGRRGKCARVQKFNARVLG</sequence>
<evidence type="ECO:0000313" key="1">
    <source>
        <dbReference type="EMBL" id="KAK7237686.1"/>
    </source>
</evidence>
<protein>
    <submittedName>
        <fullName evidence="1">Uncharacterized protein</fullName>
    </submittedName>
</protein>
<accession>A0ABR1FT16</accession>
<name>A0ABR1FT16_AURAN</name>
<comment type="caution">
    <text evidence="1">The sequence shown here is derived from an EMBL/GenBank/DDBJ whole genome shotgun (WGS) entry which is preliminary data.</text>
</comment>
<keyword evidence="2" id="KW-1185">Reference proteome</keyword>